<name>A0A1F4TRJ2_UNCSA</name>
<organism evidence="2 3">
    <name type="scientific">candidate division WOR-1 bacterium RIFOXYC2_FULL_41_25</name>
    <dbReference type="NCBI Taxonomy" id="1802586"/>
    <lineage>
        <taxon>Bacteria</taxon>
        <taxon>Bacillati</taxon>
        <taxon>Saganbacteria</taxon>
    </lineage>
</organism>
<evidence type="ECO:0000313" key="2">
    <source>
        <dbReference type="EMBL" id="OGC35345.1"/>
    </source>
</evidence>
<protein>
    <submittedName>
        <fullName evidence="2">Uncharacterized protein</fullName>
    </submittedName>
</protein>
<dbReference type="Gene3D" id="2.60.120.560">
    <property type="entry name" value="Exo-inulinase, domain 1"/>
    <property type="match status" value="1"/>
</dbReference>
<evidence type="ECO:0000256" key="1">
    <source>
        <dbReference type="SAM" id="Phobius"/>
    </source>
</evidence>
<accession>A0A1F4TRJ2</accession>
<dbReference type="EMBL" id="MEUI01000003">
    <property type="protein sequence ID" value="OGC35345.1"/>
    <property type="molecule type" value="Genomic_DNA"/>
</dbReference>
<gene>
    <name evidence="2" type="ORF">A2462_06980</name>
</gene>
<feature type="transmembrane region" description="Helical" evidence="1">
    <location>
        <begin position="37"/>
        <end position="56"/>
    </location>
</feature>
<reference evidence="2 3" key="1">
    <citation type="journal article" date="2016" name="Nat. Commun.">
        <title>Thousands of microbial genomes shed light on interconnected biogeochemical processes in an aquifer system.</title>
        <authorList>
            <person name="Anantharaman K."/>
            <person name="Brown C.T."/>
            <person name="Hug L.A."/>
            <person name="Sharon I."/>
            <person name="Castelle C.J."/>
            <person name="Probst A.J."/>
            <person name="Thomas B.C."/>
            <person name="Singh A."/>
            <person name="Wilkins M.J."/>
            <person name="Karaoz U."/>
            <person name="Brodie E.L."/>
            <person name="Williams K.H."/>
            <person name="Hubbard S.S."/>
            <person name="Banfield J.F."/>
        </authorList>
    </citation>
    <scope>NUCLEOTIDE SEQUENCE [LARGE SCALE GENOMIC DNA]</scope>
</reference>
<proteinExistence type="predicted"/>
<keyword evidence="1" id="KW-1133">Transmembrane helix</keyword>
<dbReference type="AlphaFoldDB" id="A0A1F4TRJ2"/>
<keyword evidence="1" id="KW-0472">Membrane</keyword>
<evidence type="ECO:0000313" key="3">
    <source>
        <dbReference type="Proteomes" id="UP000177309"/>
    </source>
</evidence>
<comment type="caution">
    <text evidence="2">The sequence shown here is derived from an EMBL/GenBank/DDBJ whole genome shotgun (WGS) entry which is preliminary data.</text>
</comment>
<sequence length="265" mass="31666">MKTRLWFFVKKYYKEMLAALFAIVSIIIAYFYKDRPIYLWGSILIVFFSLLIYIYLKRKEKDFYFIELINRKDKDEWIGRGEFDYDRNEQCFAITNSAEGYIFSKCLNWSNYKMEFEFKIANSCMGIILRSISLSNYVMLQISPKGVNPHICIMGGWKRWNHNDENISLTFSEELSLDRWYKGVVLCDKENIKVRISDDLHKKLFDREWRIPRGIISVYYENLPGEVDAAKKWMNYPINLEYGTFGFRNCGNEKAFLKNVVVEKI</sequence>
<keyword evidence="1" id="KW-0812">Transmembrane</keyword>
<dbReference type="Proteomes" id="UP000177309">
    <property type="component" value="Unassembled WGS sequence"/>
</dbReference>
<feature type="transmembrane region" description="Helical" evidence="1">
    <location>
        <begin position="12"/>
        <end position="31"/>
    </location>
</feature>